<organism evidence="2 3">
    <name type="scientific">Protopolystoma xenopodis</name>
    <dbReference type="NCBI Taxonomy" id="117903"/>
    <lineage>
        <taxon>Eukaryota</taxon>
        <taxon>Metazoa</taxon>
        <taxon>Spiralia</taxon>
        <taxon>Lophotrochozoa</taxon>
        <taxon>Platyhelminthes</taxon>
        <taxon>Monogenea</taxon>
        <taxon>Polyopisthocotylea</taxon>
        <taxon>Polystomatidea</taxon>
        <taxon>Polystomatidae</taxon>
        <taxon>Protopolystoma</taxon>
    </lineage>
</organism>
<dbReference type="InterPro" id="IPR032460">
    <property type="entry name" value="Symplekin/Pta1_N"/>
</dbReference>
<dbReference type="InterPro" id="IPR011989">
    <property type="entry name" value="ARM-like"/>
</dbReference>
<protein>
    <recommendedName>
        <fullName evidence="1">Symplekin/Pta1 N-terminal domain-containing protein</fullName>
    </recommendedName>
</protein>
<gene>
    <name evidence="2" type="ORF">PXEA_LOCUS31284</name>
</gene>
<comment type="caution">
    <text evidence="2">The sequence shown here is derived from an EMBL/GenBank/DDBJ whole genome shotgun (WGS) entry which is preliminary data.</text>
</comment>
<evidence type="ECO:0000313" key="3">
    <source>
        <dbReference type="Proteomes" id="UP000784294"/>
    </source>
</evidence>
<name>A0A3S5CUE3_9PLAT</name>
<proteinExistence type="predicted"/>
<feature type="domain" description="Symplekin/Pta1 N-terminal" evidence="1">
    <location>
        <begin position="37"/>
        <end position="129"/>
    </location>
</feature>
<sequence>MPLSEIPLEREADISLDQVPELTGAQLQEVLSRSSAASASGLLPGVCLVRPRRLADEADRLMAGLLDGPVSGRADSASTAAVNGVTRQTVVSRQVTAPLLDAVLESLVNIACQRPQFMDKTLQAFETVHGTSFFGGYGVEAGQ</sequence>
<evidence type="ECO:0000259" key="1">
    <source>
        <dbReference type="Pfam" id="PF11935"/>
    </source>
</evidence>
<dbReference type="OrthoDB" id="331600at2759"/>
<dbReference type="AlphaFoldDB" id="A0A3S5CUE3"/>
<keyword evidence="3" id="KW-1185">Reference proteome</keyword>
<dbReference type="Gene3D" id="1.25.10.10">
    <property type="entry name" value="Leucine-rich Repeat Variant"/>
    <property type="match status" value="1"/>
</dbReference>
<dbReference type="Pfam" id="PF11935">
    <property type="entry name" value="SYMPK_PTA1_N"/>
    <property type="match status" value="1"/>
</dbReference>
<accession>A0A3S5CUE3</accession>
<dbReference type="EMBL" id="CAAALY010256111">
    <property type="protein sequence ID" value="VEL37844.1"/>
    <property type="molecule type" value="Genomic_DNA"/>
</dbReference>
<reference evidence="2" key="1">
    <citation type="submission" date="2018-11" db="EMBL/GenBank/DDBJ databases">
        <authorList>
            <consortium name="Pathogen Informatics"/>
        </authorList>
    </citation>
    <scope>NUCLEOTIDE SEQUENCE</scope>
</reference>
<dbReference type="Proteomes" id="UP000784294">
    <property type="component" value="Unassembled WGS sequence"/>
</dbReference>
<evidence type="ECO:0000313" key="2">
    <source>
        <dbReference type="EMBL" id="VEL37844.1"/>
    </source>
</evidence>